<dbReference type="Proteomes" id="UP000583929">
    <property type="component" value="Unassembled WGS sequence"/>
</dbReference>
<dbReference type="InterPro" id="IPR030386">
    <property type="entry name" value="G_GB1_RHD3_dom"/>
</dbReference>
<comment type="similarity">
    <text evidence="3">Belongs to the TRAFAC class dynamin-like GTPase superfamily. GB1/RHD3 GTPase family.</text>
</comment>
<name>A0A7J6G962_CANSA</name>
<organism evidence="5 6">
    <name type="scientific">Cannabis sativa</name>
    <name type="common">Hemp</name>
    <name type="synonym">Marijuana</name>
    <dbReference type="NCBI Taxonomy" id="3483"/>
    <lineage>
        <taxon>Eukaryota</taxon>
        <taxon>Viridiplantae</taxon>
        <taxon>Streptophyta</taxon>
        <taxon>Embryophyta</taxon>
        <taxon>Tracheophyta</taxon>
        <taxon>Spermatophyta</taxon>
        <taxon>Magnoliopsida</taxon>
        <taxon>eudicotyledons</taxon>
        <taxon>Gunneridae</taxon>
        <taxon>Pentapetalae</taxon>
        <taxon>rosids</taxon>
        <taxon>fabids</taxon>
        <taxon>Rosales</taxon>
        <taxon>Cannabaceae</taxon>
        <taxon>Cannabis</taxon>
    </lineage>
</organism>
<evidence type="ECO:0000313" key="6">
    <source>
        <dbReference type="Proteomes" id="UP000583929"/>
    </source>
</evidence>
<evidence type="ECO:0000256" key="3">
    <source>
        <dbReference type="PROSITE-ProRule" id="PRU01052"/>
    </source>
</evidence>
<dbReference type="AlphaFoldDB" id="A0A7J6G962"/>
<evidence type="ECO:0000259" key="4">
    <source>
        <dbReference type="PROSITE" id="PS51715"/>
    </source>
</evidence>
<accession>A0A7J6G962</accession>
<keyword evidence="1" id="KW-0547">Nucleotide-binding</keyword>
<dbReference type="Gene3D" id="3.40.50.300">
    <property type="entry name" value="P-loop containing nucleotide triphosphate hydrolases"/>
    <property type="match status" value="1"/>
</dbReference>
<dbReference type="PANTHER" id="PTHR10751">
    <property type="entry name" value="GUANYLATE BINDING PROTEIN"/>
    <property type="match status" value="1"/>
</dbReference>
<dbReference type="GO" id="GO:0005525">
    <property type="term" value="F:GTP binding"/>
    <property type="evidence" value="ECO:0007669"/>
    <property type="project" value="UniProtKB-KW"/>
</dbReference>
<dbReference type="InterPro" id="IPR015894">
    <property type="entry name" value="Guanylate-bd_N"/>
</dbReference>
<dbReference type="Pfam" id="PF02263">
    <property type="entry name" value="GBP"/>
    <property type="match status" value="1"/>
</dbReference>
<keyword evidence="2" id="KW-0342">GTP-binding</keyword>
<evidence type="ECO:0000256" key="1">
    <source>
        <dbReference type="ARBA" id="ARBA00022741"/>
    </source>
</evidence>
<proteinExistence type="inferred from homology"/>
<reference evidence="5 6" key="1">
    <citation type="journal article" date="2020" name="bioRxiv">
        <title>Sequence and annotation of 42 cannabis genomes reveals extensive copy number variation in cannabinoid synthesis and pathogen resistance genes.</title>
        <authorList>
            <person name="Mckernan K.J."/>
            <person name="Helbert Y."/>
            <person name="Kane L.T."/>
            <person name="Ebling H."/>
            <person name="Zhang L."/>
            <person name="Liu B."/>
            <person name="Eaton Z."/>
            <person name="Mclaughlin S."/>
            <person name="Kingan S."/>
            <person name="Baybayan P."/>
            <person name="Concepcion G."/>
            <person name="Jordan M."/>
            <person name="Riva A."/>
            <person name="Barbazuk W."/>
            <person name="Harkins T."/>
        </authorList>
    </citation>
    <scope>NUCLEOTIDE SEQUENCE [LARGE SCALE GENOMIC DNA]</scope>
    <source>
        <strain evidence="6">cv. Jamaican Lion 4</strain>
        <tissue evidence="5">Leaf</tissue>
    </source>
</reference>
<dbReference type="InterPro" id="IPR027417">
    <property type="entry name" value="P-loop_NTPase"/>
</dbReference>
<dbReference type="GO" id="GO:0003924">
    <property type="term" value="F:GTPase activity"/>
    <property type="evidence" value="ECO:0007669"/>
    <property type="project" value="InterPro"/>
</dbReference>
<gene>
    <name evidence="5" type="ORF">G4B88_018199</name>
</gene>
<dbReference type="EMBL" id="JAATIQ010000128">
    <property type="protein sequence ID" value="KAF4379503.1"/>
    <property type="molecule type" value="Genomic_DNA"/>
</dbReference>
<evidence type="ECO:0000313" key="5">
    <source>
        <dbReference type="EMBL" id="KAF4379503.1"/>
    </source>
</evidence>
<protein>
    <recommendedName>
        <fullName evidence="4">GB1/RHD3-type G domain-containing protein</fullName>
    </recommendedName>
</protein>
<dbReference type="SUPFAM" id="SSF52540">
    <property type="entry name" value="P-loop containing nucleoside triphosphate hydrolases"/>
    <property type="match status" value="1"/>
</dbReference>
<evidence type="ECO:0000256" key="2">
    <source>
        <dbReference type="ARBA" id="ARBA00023134"/>
    </source>
</evidence>
<feature type="domain" description="GB1/RHD3-type G" evidence="4">
    <location>
        <begin position="1"/>
        <end position="91"/>
    </location>
</feature>
<dbReference type="PROSITE" id="PS51715">
    <property type="entry name" value="G_GB1_RHD3"/>
    <property type="match status" value="1"/>
</dbReference>
<comment type="caution">
    <text evidence="5">The sequence shown here is derived from an EMBL/GenBank/DDBJ whole genome shotgun (WGS) entry which is preliminary data.</text>
</comment>
<keyword evidence="6" id="KW-1185">Reference proteome</keyword>
<sequence length="93" mass="10646">MVAGARDDDVSPTIIGSLPRKEAALVENRIDQQIHDSIRTLFPDRECFTLVRPLNNEAELQRLDQISLNKLRPEFKSGLDALTKFIFERARPK</sequence>